<evidence type="ECO:0000256" key="11">
    <source>
        <dbReference type="ARBA" id="ARBA00022771"/>
    </source>
</evidence>
<dbReference type="GO" id="GO:0008270">
    <property type="term" value="F:zinc ion binding"/>
    <property type="evidence" value="ECO:0007669"/>
    <property type="project" value="UniProtKB-KW"/>
</dbReference>
<dbReference type="InParanoid" id="A0A165IPL9"/>
<dbReference type="Gene3D" id="1.25.10.10">
    <property type="entry name" value="Leucine-rich Repeat Variant"/>
    <property type="match status" value="1"/>
</dbReference>
<comment type="catalytic activity">
    <reaction evidence="1 16">
        <text>S-ubiquitinyl-[E2 ubiquitin-conjugating enzyme]-L-cysteine + [acceptor protein]-L-lysine = [E2 ubiquitin-conjugating enzyme]-L-cysteine + N(6)-ubiquitinyl-[acceptor protein]-L-lysine.</text>
        <dbReference type="EC" id="2.3.2.27"/>
    </reaction>
</comment>
<dbReference type="InterPro" id="IPR039795">
    <property type="entry name" value="LTN1/Rkr1"/>
</dbReference>
<name>A0A165IPL9_XYLHT</name>
<dbReference type="GO" id="GO:1990116">
    <property type="term" value="P:ribosome-associated ubiquitin-dependent protein catabolic process"/>
    <property type="evidence" value="ECO:0007669"/>
    <property type="project" value="UniProtKB-UniRule"/>
</dbReference>
<evidence type="ECO:0000256" key="5">
    <source>
        <dbReference type="ARBA" id="ARBA00012483"/>
    </source>
</evidence>
<evidence type="ECO:0000256" key="17">
    <source>
        <dbReference type="SAM" id="MobiDB-lite"/>
    </source>
</evidence>
<evidence type="ECO:0000313" key="19">
    <source>
        <dbReference type="EMBL" id="KZF25198.1"/>
    </source>
</evidence>
<reference evidence="19 20" key="1">
    <citation type="journal article" date="2016" name="Fungal Biol.">
        <title>The genome of Xylona heveae provides a window into fungal endophytism.</title>
        <authorList>
            <person name="Gazis R."/>
            <person name="Kuo A."/>
            <person name="Riley R."/>
            <person name="LaButti K."/>
            <person name="Lipzen A."/>
            <person name="Lin J."/>
            <person name="Amirebrahimi M."/>
            <person name="Hesse C.N."/>
            <person name="Spatafora J.W."/>
            <person name="Henrissat B."/>
            <person name="Hainaut M."/>
            <person name="Grigoriev I.V."/>
            <person name="Hibbett D.S."/>
        </authorList>
    </citation>
    <scope>NUCLEOTIDE SEQUENCE [LARGE SCALE GENOMIC DNA]</scope>
    <source>
        <strain evidence="19 20">TC161</strain>
    </source>
</reference>
<dbReference type="EMBL" id="KV407455">
    <property type="protein sequence ID" value="KZF25198.1"/>
    <property type="molecule type" value="Genomic_DNA"/>
</dbReference>
<evidence type="ECO:0000256" key="12">
    <source>
        <dbReference type="ARBA" id="ARBA00022786"/>
    </source>
</evidence>
<protein>
    <recommendedName>
        <fullName evidence="6 16">E3 ubiquitin-protein ligase listerin</fullName>
        <ecNumber evidence="5 16">2.3.2.27</ecNumber>
    </recommendedName>
    <alternativeName>
        <fullName evidence="16">RING-type E3 ubiquitin transferase listerin</fullName>
    </alternativeName>
</protein>
<dbReference type="SMART" id="SM01197">
    <property type="entry name" value="FANCL_C"/>
    <property type="match status" value="1"/>
</dbReference>
<dbReference type="InterPro" id="IPR054478">
    <property type="entry name" value="LTN1_UBC"/>
</dbReference>
<dbReference type="GO" id="GO:0043023">
    <property type="term" value="F:ribosomal large subunit binding"/>
    <property type="evidence" value="ECO:0007669"/>
    <property type="project" value="TreeGrafter"/>
</dbReference>
<dbReference type="SMART" id="SM00744">
    <property type="entry name" value="RINGv"/>
    <property type="match status" value="1"/>
</dbReference>
<evidence type="ECO:0000259" key="18">
    <source>
        <dbReference type="PROSITE" id="PS50089"/>
    </source>
</evidence>
<keyword evidence="7" id="KW-0963">Cytoplasm</keyword>
<dbReference type="RefSeq" id="XP_018190753.1">
    <property type="nucleotide sequence ID" value="XM_018336789.1"/>
</dbReference>
<dbReference type="Gene3D" id="3.30.40.10">
    <property type="entry name" value="Zinc/RING finger domain, C3HC4 (zinc finger)"/>
    <property type="match status" value="1"/>
</dbReference>
<dbReference type="InterPro" id="IPR039804">
    <property type="entry name" value="RING-CH-C4HC3_LTN1"/>
</dbReference>
<dbReference type="InterPro" id="IPR011016">
    <property type="entry name" value="Znf_RING-CH"/>
</dbReference>
<evidence type="ECO:0000256" key="8">
    <source>
        <dbReference type="ARBA" id="ARBA00022679"/>
    </source>
</evidence>
<dbReference type="FunFam" id="3.30.40.10:FF:000038">
    <property type="entry name" value="E3 ubiquitin-protein ligase listerin"/>
    <property type="match status" value="1"/>
</dbReference>
<dbReference type="SMART" id="SM00184">
    <property type="entry name" value="RING"/>
    <property type="match status" value="1"/>
</dbReference>
<evidence type="ECO:0000313" key="20">
    <source>
        <dbReference type="Proteomes" id="UP000076632"/>
    </source>
</evidence>
<evidence type="ECO:0000256" key="7">
    <source>
        <dbReference type="ARBA" id="ARBA00022490"/>
    </source>
</evidence>
<dbReference type="SUPFAM" id="SSF48371">
    <property type="entry name" value="ARM repeat"/>
    <property type="match status" value="1"/>
</dbReference>
<dbReference type="GO" id="GO:0072344">
    <property type="term" value="P:rescue of stalled ribosome"/>
    <property type="evidence" value="ECO:0007669"/>
    <property type="project" value="UniProtKB-UniRule"/>
</dbReference>
<keyword evidence="20" id="KW-1185">Reference proteome</keyword>
<dbReference type="InterPro" id="IPR054476">
    <property type="entry name" value="Ltn1_N"/>
</dbReference>
<dbReference type="InterPro" id="IPR016024">
    <property type="entry name" value="ARM-type_fold"/>
</dbReference>
<evidence type="ECO:0000256" key="9">
    <source>
        <dbReference type="ARBA" id="ARBA00022723"/>
    </source>
</evidence>
<dbReference type="Proteomes" id="UP000076632">
    <property type="component" value="Unassembled WGS sequence"/>
</dbReference>
<comment type="subcellular location">
    <subcellularLocation>
        <location evidence="2">Cytoplasm</location>
        <location evidence="2">Cytosol</location>
    </subcellularLocation>
</comment>
<sequence>MSKRQFKVQASSNRATSGAFGPPGSFGAGFRSSSVFGSSSSTLSYISEPPDLSDVSEPNVVVAFKNLNKKDSTTKAKALDELLSHVITKEAGGVEEAVLVAWINLYPRTSIDNSRRVRQLAHCLQGQIASSCGKRLAKYMPNVAGSWLAGLYDNDKQVARAAQDSLRLVFNSTEKFRAVWKIYQQSILEYSRDAILRETVHSLSDERTVSPDEAEGKYARVVATSIALLTELLSQIDSAAPLKDQVTLEELLRDNQLWSFASHGDPSVRKASYKLLQTCVEKQRETISENLKAISYSLLSKALRTDQLGSAYEYVEALSCLTKSLPEIWTEYYNDKKPAITRLSGFLKKGSQGGGSRVWEKIMLLFEGLPSSVMPSRLAEAEAILDALLEGINRREEHPSDLTTAWAAYFSLIARLFNLMEHKEEKCALLTSRLLPIFREYVRPMPEQPKWSIGNSGLTICLNGFKLCHQLEMDIAVHIFEAEWTALAETVLQDVKISQPEQSKEYTQSQDAVAKQGNRLFALQAANLGQVSLEAYDIQVFSRTTELILKGAIETVTSRNGKPYGAAAVVYAAVHFSLDLILQSLEGREALTTFLERDLSSLLFSPSSAMVLKTLTACMNLECAKQAWQSALKATLDAQNSRERFEVLRNLLSALRSRPEIIAGVDERLDDLIQNSMRQAVEGEIAQWQLVNQAIGLSGFAISTSMTDDLLSEMVNALSLESKALSTLEGVELVARTNGDYIKSFIRSKNGPILLSNLLFLAESTDEEISHRASKVNSLVENTISQSSQPISSNISSLAIIQDAFDETRLASVSIESLVERAVGLLTQTSKGENATVAKQLLPNTAQWEAALNPFLSIPPDPSLAITDLFGSAMHMIQSDHAPGFVSQTKSLPRDINGYSTALRIAFYSTNVLKASDILKFVDADLRDETYRWLAHVVQLADDNLSVFGVNNLWTQSGQDIEAEILGFISETKSLMANTTKTFDYSTDVSSLFSASLENSQQDKLFSGAAGLSTSAFLNAKAFCLIKSDIVQQFDRDLEENVRWEDILRNLAQSKEDTFKLLAVLISFQRPICSCGGSGRLCNQLIANLTGHNFEKETFEGLRLLLILNSILIHHTDVVEGIPQQRLVFFIKHLIEYLQLPSTSLSVDAEIFRSFTVILPFIKGIYGSHWSQILDTLAQIWSASKSLADSSRLATIHSSLKLLSALRSLLGDESNDDLEDAWIGNSKELSRGLINLLKQSQSLSDDFHQPLTIVNELLARQISKLPVTSLDTEVEEIFPLLYAESGSIQRIAFDILHSGIPRNQERVSFDAALEEKDARLPEELLSLVLQPPTLISLEDHSIDHGTSIHLRGYLFSWILVFDHFTNSSYKVKMSYVENIKDGGYLSGLLNFATDCLGHAEGKPVDASKFDIKSYTPGLEETLKRDTQWMLIHLLYECLKYVPSLTKAWWIDCKSRQKGPSVEAWTEKYISPSVIADELLTVNQWITHQDSEEQLQVKVSEKAREVTASYEIDEQNMQIVIRLPGAYPLRGASVEGLNRVGVDEKRWRSWLLTTQGVITFSNGNLIDGLTAWKKNVVGALRGQTECAICYSIISADKQLPSKRCGTCKNLFHSLCLYKWFKSSNSSSCPLCRNSFNYS</sequence>
<dbReference type="OMA" id="IYGSHWE"/>
<dbReference type="PANTHER" id="PTHR12389:SF0">
    <property type="entry name" value="E3 UBIQUITIN-PROTEIN LIGASE LISTERIN"/>
    <property type="match status" value="1"/>
</dbReference>
<keyword evidence="9 16" id="KW-0479">Metal-binding</keyword>
<dbReference type="EC" id="2.3.2.27" evidence="5 16"/>
<proteinExistence type="inferred from homology"/>
<dbReference type="InterPro" id="IPR054477">
    <property type="entry name" value="LTN1_E3_ligase_6th"/>
</dbReference>
<dbReference type="OrthoDB" id="6108at2759"/>
<dbReference type="InterPro" id="IPR001841">
    <property type="entry name" value="Znf_RING"/>
</dbReference>
<accession>A0A165IPL9</accession>
<evidence type="ECO:0000256" key="16">
    <source>
        <dbReference type="RuleBase" id="RU367090"/>
    </source>
</evidence>
<comment type="pathway">
    <text evidence="3 16">Protein modification; protein ubiquitination.</text>
</comment>
<dbReference type="GO" id="GO:0005829">
    <property type="term" value="C:cytosol"/>
    <property type="evidence" value="ECO:0007669"/>
    <property type="project" value="UniProtKB-SubCell"/>
</dbReference>
<dbReference type="InterPro" id="IPR011989">
    <property type="entry name" value="ARM-like"/>
</dbReference>
<dbReference type="UniPathway" id="UPA00143"/>
<evidence type="ECO:0000256" key="3">
    <source>
        <dbReference type="ARBA" id="ARBA00004906"/>
    </source>
</evidence>
<comment type="subunit">
    <text evidence="16">Component of the ribosome quality control complex (RQC).</text>
</comment>
<evidence type="ECO:0000256" key="14">
    <source>
        <dbReference type="ARBA" id="ARBA00055150"/>
    </source>
</evidence>
<keyword evidence="11 15" id="KW-0863">Zinc-finger</keyword>
<dbReference type="GeneID" id="28901926"/>
<evidence type="ECO:0000256" key="1">
    <source>
        <dbReference type="ARBA" id="ARBA00000900"/>
    </source>
</evidence>
<dbReference type="GO" id="GO:0016567">
    <property type="term" value="P:protein ubiquitination"/>
    <property type="evidence" value="ECO:0007669"/>
    <property type="project" value="UniProtKB-UniPathway"/>
</dbReference>
<evidence type="ECO:0000256" key="13">
    <source>
        <dbReference type="ARBA" id="ARBA00022833"/>
    </source>
</evidence>
<dbReference type="Pfam" id="PF23009">
    <property type="entry name" value="UBC_like"/>
    <property type="match status" value="1"/>
</dbReference>
<dbReference type="Pfam" id="PF23280">
    <property type="entry name" value="TPR_26"/>
    <property type="match status" value="1"/>
</dbReference>
<comment type="similarity">
    <text evidence="4 16">Belongs to the LTN1 family.</text>
</comment>
<dbReference type="PROSITE" id="PS50089">
    <property type="entry name" value="ZF_RING_2"/>
    <property type="match status" value="1"/>
</dbReference>
<evidence type="ECO:0000256" key="2">
    <source>
        <dbReference type="ARBA" id="ARBA00004514"/>
    </source>
</evidence>
<dbReference type="FunCoup" id="A0A165IPL9">
    <property type="interactions" value="574"/>
</dbReference>
<dbReference type="SUPFAM" id="SSF57850">
    <property type="entry name" value="RING/U-box"/>
    <property type="match status" value="1"/>
</dbReference>
<evidence type="ECO:0000256" key="4">
    <source>
        <dbReference type="ARBA" id="ARBA00007997"/>
    </source>
</evidence>
<dbReference type="GO" id="GO:0061630">
    <property type="term" value="F:ubiquitin protein ligase activity"/>
    <property type="evidence" value="ECO:0007669"/>
    <property type="project" value="UniProtKB-UniRule"/>
</dbReference>
<feature type="domain" description="RING-type" evidence="18">
    <location>
        <begin position="1585"/>
        <end position="1631"/>
    </location>
</feature>
<dbReference type="GO" id="GO:1990112">
    <property type="term" value="C:RQC complex"/>
    <property type="evidence" value="ECO:0007669"/>
    <property type="project" value="UniProtKB-UniRule"/>
</dbReference>
<dbReference type="InterPro" id="IPR013083">
    <property type="entry name" value="Znf_RING/FYVE/PHD"/>
</dbReference>
<keyword evidence="8 16" id="KW-0808">Transferase</keyword>
<dbReference type="Pfam" id="PF13639">
    <property type="entry name" value="zf-RING_2"/>
    <property type="match status" value="1"/>
</dbReference>
<gene>
    <name evidence="19" type="ORF">L228DRAFT_63765</name>
</gene>
<keyword evidence="12 16" id="KW-0833">Ubl conjugation pathway</keyword>
<dbReference type="PANTHER" id="PTHR12389">
    <property type="entry name" value="ZINC FINGER PROTEIN 294"/>
    <property type="match status" value="1"/>
</dbReference>
<dbReference type="Pfam" id="PF22958">
    <property type="entry name" value="Ltn1_1st"/>
    <property type="match status" value="1"/>
</dbReference>
<dbReference type="Pfam" id="PF22999">
    <property type="entry name" value="LTN1_E3_ligase_6th"/>
    <property type="match status" value="1"/>
</dbReference>
<evidence type="ECO:0000256" key="6">
    <source>
        <dbReference type="ARBA" id="ARBA00017157"/>
    </source>
</evidence>
<dbReference type="InterPro" id="IPR057030">
    <property type="entry name" value="TPR_Rkr-1"/>
</dbReference>
<evidence type="ECO:0000256" key="10">
    <source>
        <dbReference type="ARBA" id="ARBA00022737"/>
    </source>
</evidence>
<organism evidence="19 20">
    <name type="scientific">Xylona heveae (strain CBS 132557 / TC161)</name>
    <dbReference type="NCBI Taxonomy" id="1328760"/>
    <lineage>
        <taxon>Eukaryota</taxon>
        <taxon>Fungi</taxon>
        <taxon>Dikarya</taxon>
        <taxon>Ascomycota</taxon>
        <taxon>Pezizomycotina</taxon>
        <taxon>Xylonomycetes</taxon>
        <taxon>Xylonales</taxon>
        <taxon>Xylonaceae</taxon>
        <taxon>Xylona</taxon>
    </lineage>
</organism>
<evidence type="ECO:0000256" key="15">
    <source>
        <dbReference type="PROSITE-ProRule" id="PRU00175"/>
    </source>
</evidence>
<keyword evidence="10" id="KW-0677">Repeat</keyword>
<dbReference type="CDD" id="cd16491">
    <property type="entry name" value="RING-CH-C4HC3_LTN1"/>
    <property type="match status" value="1"/>
</dbReference>
<comment type="function">
    <text evidence="16">E3 ubiquitin-protein ligase. Component of the ribosome quality control complex (RQC), a ribosome-associated complex that mediates ubiquitination and extraction of incompletely synthesized nascent chains for proteasomal degradation.</text>
</comment>
<feature type="region of interest" description="Disordered" evidence="17">
    <location>
        <begin position="1"/>
        <end position="23"/>
    </location>
</feature>
<keyword evidence="13 16" id="KW-0862">Zinc</keyword>
<comment type="function">
    <text evidence="14">E3 ubiquitin-protein ligase component of the ribosome quality control complex (RQC), a ribosome-associated complex that mediates ubiquitination and extraction of incompletely synthesized nascent chains for proteasomal degradation. Mediates ubiquitination of proteins derived from mRNAs lacking stop codons (non-stop proteins) and other translation arrest products induced by poly-lysine sequences and tandem rare codons. Ubiquitination leads to CDC48 recruitment for extraction and degradation of the incomplete translation product. May indirectly play a role in chromatin function and transcription.</text>
</comment>
<dbReference type="STRING" id="1328760.A0A165IPL9"/>